<evidence type="ECO:0000313" key="2">
    <source>
        <dbReference type="EMBL" id="KAK3883815.1"/>
    </source>
</evidence>
<name>A0AAE1G0G2_PETCI</name>
<sequence length="881" mass="100322">MSVKHIECLKVKPAKILVVEIRPVRCILDTPEGIKHTAKWMDYSHWKELRSLLSEVVSEYEERNTNLRVTQEVECHRPVAKNGSTIKIGYMFTKYKKCSCHFLTPRKGETWTDDEDDENDLNLRDNGGVYYNLEPCGEMLVVSVSMSLAEESGSKQQGSDNTGLDISFDISPSPSTISRAVDRQLIIALGSSLPFTNTISDYFVSNHETGEKKSNQTHKVRKQGLSKAKNTLKKRKEQPASSENSDSENENPNNKQDMLCFLSLDIEEASYPLSVRSYSSKQKSPILKESHSSSVGINKSHKISDATWPYSATSAQGAYEHNLKDDGIASQSSNPVLRMMNRKDLQQQCQSEVDNDKEMARRKRVSTRQSIMYEYENYSQMDIQYQYDFLPDLNNCELSVNTTSPKNVMCKALEKKEKLYKLFGDGDSSESVANNDKDQWTSDIYKDEEYIPRRICRRKSVDLFENSSLIDSDTENRTSDMQVENSSINLSSNLDHNTGSAFTYNEMEANTLKDFSKPKGKLQKKNSTHGMDLRISRRKQKDQSYINSDAQKKLLCFGQKKVENKLIDKCMSLPHCNATKKLKPKGKSKVYNIPANQPKVTNWTTSKASTSVGNADRLKKQFKVCSLKSETGNTFEGQESVNQGFTIASSETGNTFEEQESVNEAFAITYKQSKMEEPNAKDNVTMKRSTKKDDGEVRSDTLDLTSRDVLSDLAPIIPQFLQGDDMGNEAGCEKEPSMDATSHKLKLSYEKLKTMTIEDLQTRLDENVPYLKSVLRGKQPNERHQMFCAGHPMLYQFTHEFISIYGPFSEDQILYVQDSLVEKFENDIKKFSHPSLVYDYIWRVLAPTFLTKIVMDNEIVSQEEAVSLLWKFSVDPSIKRF</sequence>
<dbReference type="Proteomes" id="UP001286313">
    <property type="component" value="Unassembled WGS sequence"/>
</dbReference>
<evidence type="ECO:0000256" key="1">
    <source>
        <dbReference type="SAM" id="MobiDB-lite"/>
    </source>
</evidence>
<comment type="caution">
    <text evidence="2">The sequence shown here is derived from an EMBL/GenBank/DDBJ whole genome shotgun (WGS) entry which is preliminary data.</text>
</comment>
<proteinExistence type="predicted"/>
<dbReference type="AlphaFoldDB" id="A0AAE1G0G2"/>
<feature type="region of interest" description="Disordered" evidence="1">
    <location>
        <begin position="679"/>
        <end position="698"/>
    </location>
</feature>
<organism evidence="2 3">
    <name type="scientific">Petrolisthes cinctipes</name>
    <name type="common">Flat porcelain crab</name>
    <dbReference type="NCBI Taxonomy" id="88211"/>
    <lineage>
        <taxon>Eukaryota</taxon>
        <taxon>Metazoa</taxon>
        <taxon>Ecdysozoa</taxon>
        <taxon>Arthropoda</taxon>
        <taxon>Crustacea</taxon>
        <taxon>Multicrustacea</taxon>
        <taxon>Malacostraca</taxon>
        <taxon>Eumalacostraca</taxon>
        <taxon>Eucarida</taxon>
        <taxon>Decapoda</taxon>
        <taxon>Pleocyemata</taxon>
        <taxon>Anomura</taxon>
        <taxon>Galatheoidea</taxon>
        <taxon>Porcellanidae</taxon>
        <taxon>Petrolisthes</taxon>
    </lineage>
</organism>
<gene>
    <name evidence="2" type="ORF">Pcinc_011878</name>
</gene>
<dbReference type="EMBL" id="JAWQEG010000951">
    <property type="protein sequence ID" value="KAK3883815.1"/>
    <property type="molecule type" value="Genomic_DNA"/>
</dbReference>
<reference evidence="2" key="1">
    <citation type="submission" date="2023-10" db="EMBL/GenBank/DDBJ databases">
        <title>Genome assemblies of two species of porcelain crab, Petrolisthes cinctipes and Petrolisthes manimaculis (Anomura: Porcellanidae).</title>
        <authorList>
            <person name="Angst P."/>
        </authorList>
    </citation>
    <scope>NUCLEOTIDE SEQUENCE</scope>
    <source>
        <strain evidence="2">PB745_01</strain>
        <tissue evidence="2">Gill</tissue>
    </source>
</reference>
<protein>
    <submittedName>
        <fullName evidence="2">Uncharacterized protein</fullName>
    </submittedName>
</protein>
<feature type="region of interest" description="Disordered" evidence="1">
    <location>
        <begin position="278"/>
        <end position="299"/>
    </location>
</feature>
<evidence type="ECO:0000313" key="3">
    <source>
        <dbReference type="Proteomes" id="UP001286313"/>
    </source>
</evidence>
<keyword evidence="3" id="KW-1185">Reference proteome</keyword>
<feature type="compositionally biased region" description="Basic residues" evidence="1">
    <location>
        <begin position="215"/>
        <end position="236"/>
    </location>
</feature>
<accession>A0AAE1G0G2</accession>
<feature type="region of interest" description="Disordered" evidence="1">
    <location>
        <begin position="210"/>
        <end position="255"/>
    </location>
</feature>